<dbReference type="Pfam" id="PF01966">
    <property type="entry name" value="HD"/>
    <property type="match status" value="1"/>
</dbReference>
<name>Q0B0J4_SYNWW</name>
<reference evidence="3" key="1">
    <citation type="journal article" date="2010" name="Environ. Microbiol.">
        <title>The genome of Syntrophomonas wolfei: new insights into syntrophic metabolism and biohydrogen production.</title>
        <authorList>
            <person name="Sieber J.R."/>
            <person name="Sims D.R."/>
            <person name="Han C."/>
            <person name="Kim E."/>
            <person name="Lykidis A."/>
            <person name="Lapidus A.L."/>
            <person name="McDonnald E."/>
            <person name="Rohlin L."/>
            <person name="Culley D.E."/>
            <person name="Gunsalus R."/>
            <person name="McInerney M.J."/>
        </authorList>
    </citation>
    <scope>NUCLEOTIDE SEQUENCE [LARGE SCALE GENOMIC DNA]</scope>
    <source>
        <strain evidence="3">DSM 2245B / Goettingen</strain>
    </source>
</reference>
<dbReference type="Pfam" id="PF19276">
    <property type="entry name" value="HD_assoc_2"/>
    <property type="match status" value="1"/>
</dbReference>
<accession>Q0B0J4</accession>
<evidence type="ECO:0000259" key="1">
    <source>
        <dbReference type="SMART" id="SM00471"/>
    </source>
</evidence>
<dbReference type="KEGG" id="swo:Swol_0158"/>
<dbReference type="Proteomes" id="UP000001968">
    <property type="component" value="Chromosome"/>
</dbReference>
<dbReference type="AlphaFoldDB" id="Q0B0J4"/>
<gene>
    <name evidence="2" type="ordered locus">Swol_0158</name>
</gene>
<dbReference type="InterPro" id="IPR003607">
    <property type="entry name" value="HD/PDEase_dom"/>
</dbReference>
<proteinExistence type="predicted"/>
<sequence>MIKKYEIRDPLYGFIELDSWERDIIDHPAFQRLRRIRQLAWTDMVYPGAVHTRFEHSLGVMHLATEMYEKIVEKKRGYLVNKLGFNDSGFDIDKKFIRLACLLHDVGHSPFSHAGEELMDEKPNTDKRYKHEDYSPAIVEYKFKEIIDEHPQNENYHITVKQISDFLRGSAGVGRRLLWRNLVDGQIDADRADYLLRDSYHIGTNYGSYDLKRLLVTLTISEHPETGAPLIAVEEGGLHAAEALIIARYLMFTQVYFHHTRRAYDHHIAETMKVLLLQEINRETFLPPTSAENIDNYLSWDDWKVLGLLSQGKGGKDGCALRERKHHRRVFYTSEVPTEAELDQSKAVLEKLSGLIQFVDEPEKSWYSTGEKDIMIERNVAPGLKETLPLSSFSSVVRGLLPIRQRRIYVSLQDKSKADALLN</sequence>
<evidence type="ECO:0000313" key="3">
    <source>
        <dbReference type="Proteomes" id="UP000001968"/>
    </source>
</evidence>
<keyword evidence="3" id="KW-1185">Reference proteome</keyword>
<dbReference type="eggNOG" id="COG1078">
    <property type="taxonomic scope" value="Bacteria"/>
</dbReference>
<organism evidence="2 3">
    <name type="scientific">Syntrophomonas wolfei subsp. wolfei (strain DSM 2245B / Goettingen)</name>
    <dbReference type="NCBI Taxonomy" id="335541"/>
    <lineage>
        <taxon>Bacteria</taxon>
        <taxon>Bacillati</taxon>
        <taxon>Bacillota</taxon>
        <taxon>Clostridia</taxon>
        <taxon>Eubacteriales</taxon>
        <taxon>Syntrophomonadaceae</taxon>
        <taxon>Syntrophomonas</taxon>
    </lineage>
</organism>
<protein>
    <recommendedName>
        <fullName evidence="1">HD/PDEase domain-containing protein</fullName>
    </recommendedName>
</protein>
<dbReference type="SMART" id="SM00471">
    <property type="entry name" value="HDc"/>
    <property type="match status" value="1"/>
</dbReference>
<dbReference type="Gene3D" id="1.10.3210.10">
    <property type="entry name" value="Hypothetical protein af1432"/>
    <property type="match status" value="1"/>
</dbReference>
<feature type="domain" description="HD/PDEase" evidence="1">
    <location>
        <begin position="49"/>
        <end position="204"/>
    </location>
</feature>
<dbReference type="PANTHER" id="PTHR11373:SF4">
    <property type="entry name" value="DEOXYNUCLEOSIDE TRIPHOSPHATE TRIPHOSPHOHYDROLASE SAMHD1"/>
    <property type="match status" value="1"/>
</dbReference>
<dbReference type="InterPro" id="IPR006674">
    <property type="entry name" value="HD_domain"/>
</dbReference>
<dbReference type="HOGENOM" id="CLU_026821_3_0_9"/>
<dbReference type="SUPFAM" id="SSF109604">
    <property type="entry name" value="HD-domain/PDEase-like"/>
    <property type="match status" value="1"/>
</dbReference>
<dbReference type="CDD" id="cd00077">
    <property type="entry name" value="HDc"/>
    <property type="match status" value="1"/>
</dbReference>
<dbReference type="GO" id="GO:0006203">
    <property type="term" value="P:dGTP catabolic process"/>
    <property type="evidence" value="ECO:0007669"/>
    <property type="project" value="TreeGrafter"/>
</dbReference>
<dbReference type="EMBL" id="CP000448">
    <property type="protein sequence ID" value="ABI67510.1"/>
    <property type="molecule type" value="Genomic_DNA"/>
</dbReference>
<dbReference type="InterPro" id="IPR050135">
    <property type="entry name" value="dGTPase-like"/>
</dbReference>
<dbReference type="PANTHER" id="PTHR11373">
    <property type="entry name" value="DEOXYNUCLEOSIDE TRIPHOSPHATE TRIPHOSPHOHYDROLASE"/>
    <property type="match status" value="1"/>
</dbReference>
<dbReference type="GO" id="GO:0008832">
    <property type="term" value="F:dGTPase activity"/>
    <property type="evidence" value="ECO:0007669"/>
    <property type="project" value="TreeGrafter"/>
</dbReference>
<dbReference type="InterPro" id="IPR045509">
    <property type="entry name" value="HD_assoc_2"/>
</dbReference>
<evidence type="ECO:0000313" key="2">
    <source>
        <dbReference type="EMBL" id="ABI67510.1"/>
    </source>
</evidence>